<evidence type="ECO:0000313" key="2">
    <source>
        <dbReference type="EMBL" id="CAK7275635.1"/>
    </source>
</evidence>
<accession>A0ABP0E995</accession>
<proteinExistence type="predicted"/>
<gene>
    <name evidence="2" type="ORF">SEPCBS119000_006772</name>
</gene>
<feature type="non-terminal residue" evidence="2">
    <location>
        <position position="1"/>
    </location>
</feature>
<comment type="caution">
    <text evidence="2">The sequence shown here is derived from an EMBL/GenBank/DDBJ whole genome shotgun (WGS) entry which is preliminary data.</text>
</comment>
<feature type="non-terminal residue" evidence="2">
    <location>
        <position position="271"/>
    </location>
</feature>
<reference evidence="2 3" key="1">
    <citation type="submission" date="2024-01" db="EMBL/GenBank/DDBJ databases">
        <authorList>
            <person name="Allen C."/>
            <person name="Tagirdzhanova G."/>
        </authorList>
    </citation>
    <scope>NUCLEOTIDE SEQUENCE [LARGE SCALE GENOMIC DNA]</scope>
    <source>
        <strain evidence="2 3">CBS 119000</strain>
    </source>
</reference>
<feature type="compositionally biased region" description="Polar residues" evidence="1">
    <location>
        <begin position="16"/>
        <end position="31"/>
    </location>
</feature>
<evidence type="ECO:0000256" key="1">
    <source>
        <dbReference type="SAM" id="MobiDB-lite"/>
    </source>
</evidence>
<name>A0ABP0E995_9PEZI</name>
<evidence type="ECO:0000313" key="3">
    <source>
        <dbReference type="Proteomes" id="UP001642502"/>
    </source>
</evidence>
<feature type="region of interest" description="Disordered" evidence="1">
    <location>
        <begin position="14"/>
        <end position="44"/>
    </location>
</feature>
<dbReference type="Proteomes" id="UP001642502">
    <property type="component" value="Unassembled WGS sequence"/>
</dbReference>
<protein>
    <submittedName>
        <fullName evidence="2">Uncharacterized protein</fullName>
    </submittedName>
</protein>
<sequence length="271" mass="29822">YPYPPVECQRAAAMDTAQSHRPSIAPQSVISASPEAMETTPTSKKTTPFDANFGLHLADHNIHKLNSMQKPDLAELLAALARPRKSPSLSNFSDSDFDTFVENVLGSSNIHDVLTYVISTILGPRVSSYDTAQNVLFENMQPITDETVAVAKPQLYDGASPVLLSKHVRDQLSNLIIPSIAEGTPVVPNFFLEVAEDNSLKVAKLQARYHGAIGARAMHSLQNFGKKVPEYDGKWYTYSSSYLSDGFIQIYAHHVTRPALNGLMPDYKMTL</sequence>
<dbReference type="EMBL" id="CAWUON010000356">
    <property type="protein sequence ID" value="CAK7275635.1"/>
    <property type="molecule type" value="Genomic_DNA"/>
</dbReference>
<keyword evidence="3" id="KW-1185">Reference proteome</keyword>
<organism evidence="2 3">
    <name type="scientific">Sporothrix epigloea</name>
    <dbReference type="NCBI Taxonomy" id="1892477"/>
    <lineage>
        <taxon>Eukaryota</taxon>
        <taxon>Fungi</taxon>
        <taxon>Dikarya</taxon>
        <taxon>Ascomycota</taxon>
        <taxon>Pezizomycotina</taxon>
        <taxon>Sordariomycetes</taxon>
        <taxon>Sordariomycetidae</taxon>
        <taxon>Ophiostomatales</taxon>
        <taxon>Ophiostomataceae</taxon>
        <taxon>Sporothrix</taxon>
    </lineage>
</organism>